<dbReference type="EMBL" id="KV417631">
    <property type="protein sequence ID" value="KZP13571.1"/>
    <property type="molecule type" value="Genomic_DNA"/>
</dbReference>
<dbReference type="Proteomes" id="UP000076532">
    <property type="component" value="Unassembled WGS sequence"/>
</dbReference>
<organism evidence="1 2">
    <name type="scientific">Athelia psychrophila</name>
    <dbReference type="NCBI Taxonomy" id="1759441"/>
    <lineage>
        <taxon>Eukaryota</taxon>
        <taxon>Fungi</taxon>
        <taxon>Dikarya</taxon>
        <taxon>Basidiomycota</taxon>
        <taxon>Agaricomycotina</taxon>
        <taxon>Agaricomycetes</taxon>
        <taxon>Agaricomycetidae</taxon>
        <taxon>Atheliales</taxon>
        <taxon>Atheliaceae</taxon>
        <taxon>Athelia</taxon>
    </lineage>
</organism>
<proteinExistence type="predicted"/>
<evidence type="ECO:0000313" key="1">
    <source>
        <dbReference type="EMBL" id="KZP13571.1"/>
    </source>
</evidence>
<protein>
    <submittedName>
        <fullName evidence="1">Uncharacterized protein</fullName>
    </submittedName>
</protein>
<reference evidence="1 2" key="1">
    <citation type="journal article" date="2016" name="Mol. Biol. Evol.">
        <title>Comparative Genomics of Early-Diverging Mushroom-Forming Fungi Provides Insights into the Origins of Lignocellulose Decay Capabilities.</title>
        <authorList>
            <person name="Nagy L.G."/>
            <person name="Riley R."/>
            <person name="Tritt A."/>
            <person name="Adam C."/>
            <person name="Daum C."/>
            <person name="Floudas D."/>
            <person name="Sun H."/>
            <person name="Yadav J.S."/>
            <person name="Pangilinan J."/>
            <person name="Larsson K.H."/>
            <person name="Matsuura K."/>
            <person name="Barry K."/>
            <person name="Labutti K."/>
            <person name="Kuo R."/>
            <person name="Ohm R.A."/>
            <person name="Bhattacharya S.S."/>
            <person name="Shirouzu T."/>
            <person name="Yoshinaga Y."/>
            <person name="Martin F.M."/>
            <person name="Grigoriev I.V."/>
            <person name="Hibbett D.S."/>
        </authorList>
    </citation>
    <scope>NUCLEOTIDE SEQUENCE [LARGE SCALE GENOMIC DNA]</scope>
    <source>
        <strain evidence="1 2">CBS 109695</strain>
    </source>
</reference>
<gene>
    <name evidence="1" type="ORF">FIBSPDRAFT_897339</name>
</gene>
<dbReference type="AlphaFoldDB" id="A0A166CE51"/>
<name>A0A166CE51_9AGAM</name>
<evidence type="ECO:0000313" key="2">
    <source>
        <dbReference type="Proteomes" id="UP000076532"/>
    </source>
</evidence>
<keyword evidence="2" id="KW-1185">Reference proteome</keyword>
<accession>A0A166CE51</accession>
<sequence length="235" mass="25689">MDVPPLVQWREDIGSGSGAFAAFPRWLEALAALKFTMDITLIQWGISVGRPLDAGDARLAGSDLALQKAFHLAYCFLKFVDDDTSGNIWAGHFFTVPHRFMLVDRTPLDDAWLGIMFPSNCQCRFGGPQSTSVASPEHLVISKHITDHPEWVKGHADSKAIAARGLATRTQDHAQSQKVDVGHGRVVVDDRLKDAADRMDEDQGVGARDGLDMLDTPTSCSLFPHSCAKEYIEGG</sequence>